<organism evidence="1 2">
    <name type="scientific">Thiomicrorhabdus lithotrophica</name>
    <dbReference type="NCBI Taxonomy" id="2949997"/>
    <lineage>
        <taxon>Bacteria</taxon>
        <taxon>Pseudomonadati</taxon>
        <taxon>Pseudomonadota</taxon>
        <taxon>Gammaproteobacteria</taxon>
        <taxon>Thiotrichales</taxon>
        <taxon>Piscirickettsiaceae</taxon>
        <taxon>Thiomicrorhabdus</taxon>
    </lineage>
</organism>
<evidence type="ECO:0000313" key="2">
    <source>
        <dbReference type="Proteomes" id="UP001222275"/>
    </source>
</evidence>
<dbReference type="RefSeq" id="WP_275594930.1">
    <property type="nucleotide sequence ID" value="NZ_CP102381.1"/>
</dbReference>
<sequence length="170" mass="19616">MKWVVLTVLMLTSLQSVAEKEQDQLLKEFHNYGITHCDEFISKNTVTPGDWKFFINKHPGGIDGSSTEVFLTQISGKPGQTFKTSYTFIQTLKQCFLHKKGQITAFDNCDKAVDPMVWSLEYNLPGFDYKRYKDNKGIILYAKEIELNGKKACLLDYEFRTKGNHSIHYK</sequence>
<accession>A0ABY8C9S7</accession>
<dbReference type="EMBL" id="CP102381">
    <property type="protein sequence ID" value="WEJ62674.1"/>
    <property type="molecule type" value="Genomic_DNA"/>
</dbReference>
<dbReference type="Proteomes" id="UP001222275">
    <property type="component" value="Chromosome"/>
</dbReference>
<gene>
    <name evidence="1" type="ORF">NR989_00080</name>
</gene>
<keyword evidence="2" id="KW-1185">Reference proteome</keyword>
<name>A0ABY8C9S7_9GAMM</name>
<proteinExistence type="predicted"/>
<reference evidence="1 2" key="1">
    <citation type="submission" date="2022-06" db="EMBL/GenBank/DDBJ databases">
        <title>Thiomicrohabdus sp. nov, an obligately chemolithoautotrophic, sulfur-oxidizing bacterium isolated from beach of Guanyin Mountain. Amoy.</title>
        <authorList>
            <person name="Zhu H."/>
        </authorList>
    </citation>
    <scope>NUCLEOTIDE SEQUENCE [LARGE SCALE GENOMIC DNA]</scope>
    <source>
        <strain evidence="1 2">XGS-01</strain>
    </source>
</reference>
<protein>
    <submittedName>
        <fullName evidence="1">Uncharacterized protein</fullName>
    </submittedName>
</protein>
<evidence type="ECO:0000313" key="1">
    <source>
        <dbReference type="EMBL" id="WEJ62674.1"/>
    </source>
</evidence>